<accession>A0A267H6V4</accession>
<dbReference type="GO" id="GO:0030308">
    <property type="term" value="P:negative regulation of cell growth"/>
    <property type="evidence" value="ECO:0007669"/>
    <property type="project" value="TreeGrafter"/>
</dbReference>
<evidence type="ECO:0000256" key="4">
    <source>
        <dbReference type="SAM" id="MobiDB-lite"/>
    </source>
</evidence>
<keyword evidence="1 3" id="KW-0479">Metal-binding</keyword>
<evidence type="ECO:0000313" key="7">
    <source>
        <dbReference type="EMBL" id="PAA94018.1"/>
    </source>
</evidence>
<dbReference type="GO" id="GO:0008270">
    <property type="term" value="F:zinc ion binding"/>
    <property type="evidence" value="ECO:0007669"/>
    <property type="project" value="UniProtKB-KW"/>
</dbReference>
<dbReference type="InterPro" id="IPR013083">
    <property type="entry name" value="Znf_RING/FYVE/PHD"/>
</dbReference>
<gene>
    <name evidence="7" type="ORF">BOX15_Mlig009283g1</name>
</gene>
<organism evidence="7 8">
    <name type="scientific">Macrostomum lignano</name>
    <dbReference type="NCBI Taxonomy" id="282301"/>
    <lineage>
        <taxon>Eukaryota</taxon>
        <taxon>Metazoa</taxon>
        <taxon>Spiralia</taxon>
        <taxon>Lophotrochozoa</taxon>
        <taxon>Platyhelminthes</taxon>
        <taxon>Rhabditophora</taxon>
        <taxon>Macrostomorpha</taxon>
        <taxon>Macrostomida</taxon>
        <taxon>Macrostomidae</taxon>
        <taxon>Macrostomum</taxon>
    </lineage>
</organism>
<feature type="chain" id="PRO_5013102913" description="RING-type domain-containing protein" evidence="5">
    <location>
        <begin position="28"/>
        <end position="329"/>
    </location>
</feature>
<evidence type="ECO:0000256" key="2">
    <source>
        <dbReference type="ARBA" id="ARBA00022833"/>
    </source>
</evidence>
<dbReference type="EMBL" id="NIVC01000018">
    <property type="protein sequence ID" value="PAA94018.1"/>
    <property type="molecule type" value="Genomic_DNA"/>
</dbReference>
<dbReference type="PANTHER" id="PTHR15379">
    <property type="entry name" value="CELL GROWTH REGULATOR WITH RING FINGER DOMAIN PROTEIN 1"/>
    <property type="match status" value="1"/>
</dbReference>
<protein>
    <recommendedName>
        <fullName evidence="6">RING-type domain-containing protein</fullName>
    </recommendedName>
</protein>
<feature type="region of interest" description="Disordered" evidence="4">
    <location>
        <begin position="173"/>
        <end position="192"/>
    </location>
</feature>
<proteinExistence type="predicted"/>
<dbReference type="SUPFAM" id="SSF57850">
    <property type="entry name" value="RING/U-box"/>
    <property type="match status" value="1"/>
</dbReference>
<feature type="signal peptide" evidence="5">
    <location>
        <begin position="1"/>
        <end position="27"/>
    </location>
</feature>
<keyword evidence="1 3" id="KW-0863">Zinc-finger</keyword>
<dbReference type="Proteomes" id="UP000215902">
    <property type="component" value="Unassembled WGS sequence"/>
</dbReference>
<evidence type="ECO:0000256" key="3">
    <source>
        <dbReference type="PROSITE-ProRule" id="PRU00175"/>
    </source>
</evidence>
<dbReference type="InterPro" id="IPR042496">
    <property type="entry name" value="CGRF1"/>
</dbReference>
<reference evidence="7 8" key="1">
    <citation type="submission" date="2017-06" db="EMBL/GenBank/DDBJ databases">
        <title>A platform for efficient transgenesis in Macrostomum lignano, a flatworm model organism for stem cell research.</title>
        <authorList>
            <person name="Berezikov E."/>
        </authorList>
    </citation>
    <scope>NUCLEOTIDE SEQUENCE [LARGE SCALE GENOMIC DNA]</scope>
    <source>
        <strain evidence="7">DV1</strain>
        <tissue evidence="7">Whole organism</tissue>
    </source>
</reference>
<keyword evidence="2" id="KW-0862">Zinc</keyword>
<keyword evidence="8" id="KW-1185">Reference proteome</keyword>
<sequence>MAGPVALVRRLLAHLWSLMWRVWNYLASLNDNDWLAATSNENRREQLFNASIQSESLSLPWTMEMAQLPGEDTLEFTCVYNLAPDSGLSDVQIDRIGVLRSVGVAEFYTDCLGNWPAFLTDSRVAALDWSESSSGVVAARLPNASEGLSYSPQSYPLVAFAFGSYTFTGSEASTGSDADDSESGAGSAEATAGRHRQRSFRCCLAAVLHVRLLPEQPASQIMRRFFLRWPPELEECAAWQPHVLELRPYFSTADSSSSPSSSDADGSCVVCQSAPASILLLPCRHACVCADCAARLPSDLCPLCRRLAHSRLALPVRVQPPPPEPPPVH</sequence>
<evidence type="ECO:0000256" key="1">
    <source>
        <dbReference type="ARBA" id="ARBA00022771"/>
    </source>
</evidence>
<evidence type="ECO:0000313" key="8">
    <source>
        <dbReference type="Proteomes" id="UP000215902"/>
    </source>
</evidence>
<dbReference type="Pfam" id="PF13920">
    <property type="entry name" value="zf-C3HC4_3"/>
    <property type="match status" value="1"/>
</dbReference>
<dbReference type="InterPro" id="IPR001841">
    <property type="entry name" value="Znf_RING"/>
</dbReference>
<keyword evidence="5" id="KW-0732">Signal</keyword>
<dbReference type="OrthoDB" id="66726at2759"/>
<dbReference type="AlphaFoldDB" id="A0A267H6V4"/>
<feature type="domain" description="RING-type" evidence="6">
    <location>
        <begin position="268"/>
        <end position="305"/>
    </location>
</feature>
<dbReference type="PANTHER" id="PTHR15379:SF2">
    <property type="entry name" value="CELL GROWTH REGULATOR WITH RING FINGER DOMAIN PROTEIN 1"/>
    <property type="match status" value="1"/>
</dbReference>
<evidence type="ECO:0000259" key="6">
    <source>
        <dbReference type="PROSITE" id="PS50089"/>
    </source>
</evidence>
<dbReference type="STRING" id="282301.A0A267H6V4"/>
<comment type="caution">
    <text evidence="7">The sequence shown here is derived from an EMBL/GenBank/DDBJ whole genome shotgun (WGS) entry which is preliminary data.</text>
</comment>
<evidence type="ECO:0000256" key="5">
    <source>
        <dbReference type="SAM" id="SignalP"/>
    </source>
</evidence>
<dbReference type="Gene3D" id="3.30.40.10">
    <property type="entry name" value="Zinc/RING finger domain, C3HC4 (zinc finger)"/>
    <property type="match status" value="1"/>
</dbReference>
<name>A0A267H6V4_9PLAT</name>
<dbReference type="PROSITE" id="PS50089">
    <property type="entry name" value="ZF_RING_2"/>
    <property type="match status" value="1"/>
</dbReference>